<keyword evidence="5" id="KW-1185">Reference proteome</keyword>
<keyword evidence="3" id="KW-0820">tRNA-binding</keyword>
<dbReference type="GO" id="GO:0005737">
    <property type="term" value="C:cytoplasm"/>
    <property type="evidence" value="ECO:0007669"/>
    <property type="project" value="UniProtKB-SubCell"/>
</dbReference>
<gene>
    <name evidence="3" type="primary">dtd</name>
    <name evidence="4" type="ORF">CWI75_02730</name>
</gene>
<dbReference type="EC" id="3.1.1.-" evidence="3"/>
<dbReference type="NCBIfam" id="TIGR00256">
    <property type="entry name" value="D-aminoacyl-tRNA deacylase"/>
    <property type="match status" value="1"/>
</dbReference>
<feature type="short sequence motif" description="Gly-cisPro motif, important for rejection of L-amino acids" evidence="3">
    <location>
        <begin position="137"/>
        <end position="138"/>
    </location>
</feature>
<reference evidence="5" key="1">
    <citation type="submission" date="2017-11" db="EMBL/GenBank/DDBJ databases">
        <title>The draft genome sequence of Chromatocurvus sp. F02.</title>
        <authorList>
            <person name="Du Z.-J."/>
            <person name="Chang Y.-Q."/>
        </authorList>
    </citation>
    <scope>NUCLEOTIDE SEQUENCE [LARGE SCALE GENOMIC DNA]</scope>
    <source>
        <strain evidence="5">F02</strain>
    </source>
</reference>
<dbReference type="Proteomes" id="UP000234845">
    <property type="component" value="Unassembled WGS sequence"/>
</dbReference>
<dbReference type="Gene3D" id="3.50.80.10">
    <property type="entry name" value="D-tyrosyl-tRNA(Tyr) deacylase"/>
    <property type="match status" value="1"/>
</dbReference>
<dbReference type="GO" id="GO:0019478">
    <property type="term" value="P:D-amino acid catabolic process"/>
    <property type="evidence" value="ECO:0007669"/>
    <property type="project" value="UniProtKB-UniRule"/>
</dbReference>
<accession>A0A2N5Y7A1</accession>
<dbReference type="PANTHER" id="PTHR10472">
    <property type="entry name" value="D-TYROSYL-TRNA TYR DEACYLASE"/>
    <property type="match status" value="1"/>
</dbReference>
<comment type="domain">
    <text evidence="3">A Gly-cisPro motif from one monomer fits into the active site of the other monomer to allow specific chiral rejection of L-amino acids.</text>
</comment>
<dbReference type="GO" id="GO:0051500">
    <property type="term" value="F:D-tyrosyl-tRNA(Tyr) deacylase activity"/>
    <property type="evidence" value="ECO:0007669"/>
    <property type="project" value="TreeGrafter"/>
</dbReference>
<evidence type="ECO:0000256" key="1">
    <source>
        <dbReference type="ARBA" id="ARBA00009673"/>
    </source>
</evidence>
<dbReference type="EMBL" id="PKLZ01000001">
    <property type="protein sequence ID" value="PLW84272.1"/>
    <property type="molecule type" value="Genomic_DNA"/>
</dbReference>
<keyword evidence="3" id="KW-0694">RNA-binding</keyword>
<comment type="similarity">
    <text evidence="1 3">Belongs to the DTD family.</text>
</comment>
<dbReference type="RefSeq" id="WP_101519908.1">
    <property type="nucleotide sequence ID" value="NZ_PKLZ01000001.1"/>
</dbReference>
<organism evidence="4 5">
    <name type="scientific">Kineobactrum sediminis</name>
    <dbReference type="NCBI Taxonomy" id="1905677"/>
    <lineage>
        <taxon>Bacteria</taxon>
        <taxon>Pseudomonadati</taxon>
        <taxon>Pseudomonadota</taxon>
        <taxon>Gammaproteobacteria</taxon>
        <taxon>Cellvibrionales</taxon>
        <taxon>Halieaceae</taxon>
        <taxon>Kineobactrum</taxon>
    </lineage>
</organism>
<dbReference type="PANTHER" id="PTHR10472:SF5">
    <property type="entry name" value="D-AMINOACYL-TRNA DEACYLASE 1"/>
    <property type="match status" value="1"/>
</dbReference>
<evidence type="ECO:0000313" key="4">
    <source>
        <dbReference type="EMBL" id="PLW84272.1"/>
    </source>
</evidence>
<comment type="catalytic activity">
    <reaction evidence="3">
        <text>glycyl-tRNA(Ala) + H2O = tRNA(Ala) + glycine + H(+)</text>
        <dbReference type="Rhea" id="RHEA:53744"/>
        <dbReference type="Rhea" id="RHEA-COMP:9657"/>
        <dbReference type="Rhea" id="RHEA-COMP:13640"/>
        <dbReference type="ChEBI" id="CHEBI:15377"/>
        <dbReference type="ChEBI" id="CHEBI:15378"/>
        <dbReference type="ChEBI" id="CHEBI:57305"/>
        <dbReference type="ChEBI" id="CHEBI:78442"/>
        <dbReference type="ChEBI" id="CHEBI:78522"/>
    </reaction>
</comment>
<comment type="subunit">
    <text evidence="3">Homodimer.</text>
</comment>
<keyword evidence="3" id="KW-0963">Cytoplasm</keyword>
<dbReference type="InterPro" id="IPR003732">
    <property type="entry name" value="Daa-tRNA_deacyls_DTD"/>
</dbReference>
<name>A0A2N5Y7A1_9GAMM</name>
<dbReference type="GO" id="GO:0000049">
    <property type="term" value="F:tRNA binding"/>
    <property type="evidence" value="ECO:0007669"/>
    <property type="project" value="UniProtKB-UniRule"/>
</dbReference>
<comment type="catalytic activity">
    <reaction evidence="3">
        <text>a D-aminoacyl-tRNA + H2O = a tRNA + a D-alpha-amino acid + H(+)</text>
        <dbReference type="Rhea" id="RHEA:13953"/>
        <dbReference type="Rhea" id="RHEA-COMP:10123"/>
        <dbReference type="Rhea" id="RHEA-COMP:10124"/>
        <dbReference type="ChEBI" id="CHEBI:15377"/>
        <dbReference type="ChEBI" id="CHEBI:15378"/>
        <dbReference type="ChEBI" id="CHEBI:59871"/>
        <dbReference type="ChEBI" id="CHEBI:78442"/>
        <dbReference type="ChEBI" id="CHEBI:79333"/>
        <dbReference type="EC" id="3.1.1.96"/>
    </reaction>
</comment>
<dbReference type="SUPFAM" id="SSF69500">
    <property type="entry name" value="DTD-like"/>
    <property type="match status" value="1"/>
</dbReference>
<dbReference type="FunFam" id="3.50.80.10:FF:000001">
    <property type="entry name" value="D-aminoacyl-tRNA deacylase"/>
    <property type="match status" value="1"/>
</dbReference>
<comment type="caution">
    <text evidence="4">The sequence shown here is derived from an EMBL/GenBank/DDBJ whole genome shotgun (WGS) entry which is preliminary data.</text>
</comment>
<dbReference type="InterPro" id="IPR023509">
    <property type="entry name" value="DTD-like_sf"/>
</dbReference>
<sequence>MKALLQRVTSAGVSVEGRCVASIGAGMLVFLGLDRADNRDVATRMMDKILAYRMFSDNAGRMNASITDVCGGILLVSQFTLSAETRKGLRPGFSSAMPPADAQPLYHWMLECLRQRHGDVAAGQFGANMQVSLVNDGPVTFLLELS</sequence>
<evidence type="ECO:0000256" key="2">
    <source>
        <dbReference type="ARBA" id="ARBA00022801"/>
    </source>
</evidence>
<evidence type="ECO:0000256" key="3">
    <source>
        <dbReference type="HAMAP-Rule" id="MF_00518"/>
    </source>
</evidence>
<evidence type="ECO:0000313" key="5">
    <source>
        <dbReference type="Proteomes" id="UP000234845"/>
    </source>
</evidence>
<protein>
    <recommendedName>
        <fullName evidence="3">D-aminoacyl-tRNA deacylase</fullName>
        <shortName evidence="3">DTD</shortName>
        <ecNumber evidence="3">3.1.1.96</ecNumber>
    </recommendedName>
    <alternativeName>
        <fullName evidence="3">Gly-tRNA(Ala) deacylase</fullName>
        <ecNumber evidence="3">3.1.1.-</ecNumber>
    </alternativeName>
</protein>
<dbReference type="EC" id="3.1.1.96" evidence="3"/>
<comment type="function">
    <text evidence="3">An aminoacyl-tRNA editing enzyme that deacylates mischarged D-aminoacyl-tRNAs. Also deacylates mischarged glycyl-tRNA(Ala), protecting cells against glycine mischarging by AlaRS. Acts via tRNA-based rather than protein-based catalysis; rejects L-amino acids rather than detecting D-amino acids in the active site. By recycling D-aminoacyl-tRNA to D-amino acids and free tRNA molecules, this enzyme counteracts the toxicity associated with the formation of D-aminoacyl-tRNA entities in vivo and helps enforce protein L-homochirality.</text>
</comment>
<proteinExistence type="inferred from homology"/>
<dbReference type="OrthoDB" id="9801395at2"/>
<dbReference type="HAMAP" id="MF_00518">
    <property type="entry name" value="Deacylase_Dtd"/>
    <property type="match status" value="1"/>
</dbReference>
<dbReference type="GO" id="GO:0043908">
    <property type="term" value="F:Ser(Gly)-tRNA(Ala) hydrolase activity"/>
    <property type="evidence" value="ECO:0007669"/>
    <property type="project" value="UniProtKB-UniRule"/>
</dbReference>
<dbReference type="GO" id="GO:0106026">
    <property type="term" value="F:Gly-tRNA(Ala) deacylase activity"/>
    <property type="evidence" value="ECO:0007669"/>
    <property type="project" value="UniProtKB-UniRule"/>
</dbReference>
<dbReference type="AlphaFoldDB" id="A0A2N5Y7A1"/>
<comment type="subcellular location">
    <subcellularLocation>
        <location evidence="3">Cytoplasm</location>
    </subcellularLocation>
</comment>
<keyword evidence="2 3" id="KW-0378">Hydrolase</keyword>
<dbReference type="Pfam" id="PF02580">
    <property type="entry name" value="Tyr_Deacylase"/>
    <property type="match status" value="1"/>
</dbReference>